<dbReference type="Gene3D" id="2.60.40.790">
    <property type="match status" value="1"/>
</dbReference>
<feature type="compositionally biased region" description="Polar residues" evidence="4">
    <location>
        <begin position="213"/>
        <end position="223"/>
    </location>
</feature>
<dbReference type="PANTHER" id="PTHR11527">
    <property type="entry name" value="HEAT-SHOCK PROTEIN 20 FAMILY MEMBER"/>
    <property type="match status" value="1"/>
</dbReference>
<dbReference type="Pfam" id="PF00011">
    <property type="entry name" value="HSP20"/>
    <property type="match status" value="1"/>
</dbReference>
<accession>A0A8T0HB16</accession>
<gene>
    <name evidence="6" type="ORF">KC19_7G145100</name>
</gene>
<keyword evidence="7" id="KW-1185">Reference proteome</keyword>
<dbReference type="Proteomes" id="UP000822688">
    <property type="component" value="Chromosome 7"/>
</dbReference>
<dbReference type="InterPro" id="IPR002068">
    <property type="entry name" value="A-crystallin/Hsp20_dom"/>
</dbReference>
<evidence type="ECO:0000256" key="3">
    <source>
        <dbReference type="RuleBase" id="RU003616"/>
    </source>
</evidence>
<organism evidence="6 7">
    <name type="scientific">Ceratodon purpureus</name>
    <name type="common">Fire moss</name>
    <name type="synonym">Dicranum purpureum</name>
    <dbReference type="NCBI Taxonomy" id="3225"/>
    <lineage>
        <taxon>Eukaryota</taxon>
        <taxon>Viridiplantae</taxon>
        <taxon>Streptophyta</taxon>
        <taxon>Embryophyta</taxon>
        <taxon>Bryophyta</taxon>
        <taxon>Bryophytina</taxon>
        <taxon>Bryopsida</taxon>
        <taxon>Dicranidae</taxon>
        <taxon>Pseudoditrichales</taxon>
        <taxon>Ditrichaceae</taxon>
        <taxon>Ceratodon</taxon>
    </lineage>
</organism>
<protein>
    <recommendedName>
        <fullName evidence="5">SHSP domain-containing protein</fullName>
    </recommendedName>
</protein>
<dbReference type="EMBL" id="CM026428">
    <property type="protein sequence ID" value="KAG0567578.1"/>
    <property type="molecule type" value="Genomic_DNA"/>
</dbReference>
<name>A0A8T0HB16_CERPU</name>
<dbReference type="AlphaFoldDB" id="A0A8T0HB16"/>
<reference evidence="6" key="1">
    <citation type="submission" date="2020-06" db="EMBL/GenBank/DDBJ databases">
        <title>WGS assembly of Ceratodon purpureus strain R40.</title>
        <authorList>
            <person name="Carey S.B."/>
            <person name="Jenkins J."/>
            <person name="Shu S."/>
            <person name="Lovell J.T."/>
            <person name="Sreedasyam A."/>
            <person name="Maumus F."/>
            <person name="Tiley G.P."/>
            <person name="Fernandez-Pozo N."/>
            <person name="Barry K."/>
            <person name="Chen C."/>
            <person name="Wang M."/>
            <person name="Lipzen A."/>
            <person name="Daum C."/>
            <person name="Saski C.A."/>
            <person name="Payton A.C."/>
            <person name="Mcbreen J.C."/>
            <person name="Conrad R.E."/>
            <person name="Kollar L.M."/>
            <person name="Olsson S."/>
            <person name="Huttunen S."/>
            <person name="Landis J.B."/>
            <person name="Wickett N.J."/>
            <person name="Johnson M.G."/>
            <person name="Rensing S.A."/>
            <person name="Grimwood J."/>
            <person name="Schmutz J."/>
            <person name="Mcdaniel S.F."/>
        </authorList>
    </citation>
    <scope>NUCLEOTIDE SEQUENCE</scope>
    <source>
        <strain evidence="6">R40</strain>
    </source>
</reference>
<feature type="region of interest" description="Disordered" evidence="4">
    <location>
        <begin position="166"/>
        <end position="223"/>
    </location>
</feature>
<feature type="compositionally biased region" description="Basic and acidic residues" evidence="4">
    <location>
        <begin position="102"/>
        <end position="118"/>
    </location>
</feature>
<dbReference type="InterPro" id="IPR031107">
    <property type="entry name" value="Small_HSP"/>
</dbReference>
<dbReference type="InterPro" id="IPR008978">
    <property type="entry name" value="HSP20-like_chaperone"/>
</dbReference>
<feature type="region of interest" description="Disordered" evidence="4">
    <location>
        <begin position="99"/>
        <end position="137"/>
    </location>
</feature>
<dbReference type="SUPFAM" id="SSF49764">
    <property type="entry name" value="HSP20-like chaperones"/>
    <property type="match status" value="1"/>
</dbReference>
<evidence type="ECO:0000256" key="2">
    <source>
        <dbReference type="PROSITE-ProRule" id="PRU00285"/>
    </source>
</evidence>
<feature type="domain" description="SHSP" evidence="5">
    <location>
        <begin position="51"/>
        <end position="185"/>
    </location>
</feature>
<proteinExistence type="inferred from homology"/>
<evidence type="ECO:0000256" key="1">
    <source>
        <dbReference type="ARBA" id="ARBA00023016"/>
    </source>
</evidence>
<sequence>MALVLSPWLGRGCGRRARPFSFGSPSLFTDLVIIKVPQMQRQASCVPVQGPHPAKSDVRVVQWSETVDSNIFKLRLPGLKKEDLHVQLEDDRTLYISYNNQPKEEPQDTANDVKETKGGGEAATHSSPTKEQKSGGCSFMRKFKLPENADLEQIKAEVVNETLTVTVPKRKSKSPVTRNIEVSEGGAPATNPQATSSSTTPAHEVMAAEKPEQPSSSDAQPSP</sequence>
<evidence type="ECO:0000313" key="7">
    <source>
        <dbReference type="Proteomes" id="UP000822688"/>
    </source>
</evidence>
<evidence type="ECO:0000256" key="4">
    <source>
        <dbReference type="SAM" id="MobiDB-lite"/>
    </source>
</evidence>
<comment type="similarity">
    <text evidence="2 3">Belongs to the small heat shock protein (HSP20) family.</text>
</comment>
<evidence type="ECO:0000259" key="5">
    <source>
        <dbReference type="PROSITE" id="PS01031"/>
    </source>
</evidence>
<comment type="caution">
    <text evidence="6">The sequence shown here is derived from an EMBL/GenBank/DDBJ whole genome shotgun (WGS) entry which is preliminary data.</text>
</comment>
<feature type="compositionally biased region" description="Polar residues" evidence="4">
    <location>
        <begin position="190"/>
        <end position="201"/>
    </location>
</feature>
<keyword evidence="1" id="KW-0346">Stress response</keyword>
<evidence type="ECO:0000313" key="6">
    <source>
        <dbReference type="EMBL" id="KAG0567578.1"/>
    </source>
</evidence>
<dbReference type="PROSITE" id="PS01031">
    <property type="entry name" value="SHSP"/>
    <property type="match status" value="1"/>
</dbReference>